<dbReference type="Pfam" id="PF03724">
    <property type="entry name" value="META"/>
    <property type="match status" value="1"/>
</dbReference>
<dbReference type="Proteomes" id="UP000294963">
    <property type="component" value="Unassembled WGS sequence"/>
</dbReference>
<reference evidence="3 4" key="1">
    <citation type="submission" date="2019-03" db="EMBL/GenBank/DDBJ databases">
        <title>Genomic analyses of the natural microbiome of Caenorhabditis elegans.</title>
        <authorList>
            <person name="Samuel B."/>
        </authorList>
    </citation>
    <scope>NUCLEOTIDE SEQUENCE [LARGE SCALE GENOMIC DNA]</scope>
    <source>
        <strain evidence="3 4">JUb89</strain>
    </source>
</reference>
<dbReference type="Gene3D" id="2.40.128.270">
    <property type="match status" value="1"/>
</dbReference>
<dbReference type="InterPro" id="IPR038670">
    <property type="entry name" value="HslJ-like_sf"/>
</dbReference>
<dbReference type="PANTHER" id="PTHR35535">
    <property type="entry name" value="HEAT SHOCK PROTEIN HSLJ"/>
    <property type="match status" value="1"/>
</dbReference>
<evidence type="ECO:0000259" key="2">
    <source>
        <dbReference type="Pfam" id="PF03724"/>
    </source>
</evidence>
<feature type="domain" description="DUF306" evidence="2">
    <location>
        <begin position="35"/>
        <end position="144"/>
    </location>
</feature>
<evidence type="ECO:0000313" key="4">
    <source>
        <dbReference type="Proteomes" id="UP000294963"/>
    </source>
</evidence>
<feature type="signal peptide" evidence="1">
    <location>
        <begin position="1"/>
        <end position="18"/>
    </location>
</feature>
<name>A0A4V2R226_ACICA</name>
<dbReference type="InterPro" id="IPR005184">
    <property type="entry name" value="DUF306_Meta_HslJ"/>
</dbReference>
<dbReference type="OrthoDB" id="5348860at2"/>
<evidence type="ECO:0000256" key="1">
    <source>
        <dbReference type="SAM" id="SignalP"/>
    </source>
</evidence>
<dbReference type="PROSITE" id="PS51257">
    <property type="entry name" value="PROKAR_LIPOPROTEIN"/>
    <property type="match status" value="1"/>
</dbReference>
<protein>
    <submittedName>
        <fullName evidence="3">Heat shock protein HslJ</fullName>
    </submittedName>
</protein>
<organism evidence="3 4">
    <name type="scientific">Acinetobacter calcoaceticus</name>
    <dbReference type="NCBI Taxonomy" id="471"/>
    <lineage>
        <taxon>Bacteria</taxon>
        <taxon>Pseudomonadati</taxon>
        <taxon>Pseudomonadota</taxon>
        <taxon>Gammaproteobacteria</taxon>
        <taxon>Moraxellales</taxon>
        <taxon>Moraxellaceae</taxon>
        <taxon>Acinetobacter</taxon>
        <taxon>Acinetobacter calcoaceticus/baumannii complex</taxon>
    </lineage>
</organism>
<keyword evidence="4" id="KW-1185">Reference proteome</keyword>
<proteinExistence type="predicted"/>
<dbReference type="InterPro" id="IPR053147">
    <property type="entry name" value="Hsp_HslJ-like"/>
</dbReference>
<keyword evidence="3" id="KW-0346">Stress response</keyword>
<sequence length="149" mass="16304">MIKIILSTALLATTLTFVGCNTVQTVEKEQGLVLLQSNVWNLSQIGALEVKTGPDAGKLPSIQFDQTAKRVSGSDGCNRIMGGYSLNGQQLQFTDMAATRMMCSDNMQQADDFNQALARVTGYQVYSNTLRLLDRHGNVVLTFKRVVTP</sequence>
<gene>
    <name evidence="3" type="ORF">EC844_10157</name>
</gene>
<accession>A0A4V2R226</accession>
<comment type="caution">
    <text evidence="3">The sequence shown here is derived from an EMBL/GenBank/DDBJ whole genome shotgun (WGS) entry which is preliminary data.</text>
</comment>
<evidence type="ECO:0000313" key="3">
    <source>
        <dbReference type="EMBL" id="TCM70788.1"/>
    </source>
</evidence>
<dbReference type="PANTHER" id="PTHR35535:SF1">
    <property type="entry name" value="HEAT SHOCK PROTEIN HSLJ"/>
    <property type="match status" value="1"/>
</dbReference>
<keyword evidence="1" id="KW-0732">Signal</keyword>
<dbReference type="AlphaFoldDB" id="A0A4V2R226"/>
<dbReference type="EMBL" id="SLVJ01000001">
    <property type="protein sequence ID" value="TCM70788.1"/>
    <property type="molecule type" value="Genomic_DNA"/>
</dbReference>
<feature type="chain" id="PRO_5020506505" evidence="1">
    <location>
        <begin position="19"/>
        <end position="149"/>
    </location>
</feature>